<dbReference type="SMART" id="SM00717">
    <property type="entry name" value="SANT"/>
    <property type="match status" value="4"/>
</dbReference>
<dbReference type="InterPro" id="IPR001005">
    <property type="entry name" value="SANT/Myb"/>
</dbReference>
<evidence type="ECO:0000259" key="7">
    <source>
        <dbReference type="PROSITE" id="PS50090"/>
    </source>
</evidence>
<dbReference type="SUPFAM" id="SSF46689">
    <property type="entry name" value="Homeodomain-like"/>
    <property type="match status" value="3"/>
</dbReference>
<dbReference type="PANTHER" id="PTHR46621:SF1">
    <property type="entry name" value="SNRNA-ACTIVATING PROTEIN COMPLEX SUBUNIT 4"/>
    <property type="match status" value="1"/>
</dbReference>
<dbReference type="InterPro" id="IPR051575">
    <property type="entry name" value="Myb-like_DNA-bd"/>
</dbReference>
<dbReference type="InterPro" id="IPR009057">
    <property type="entry name" value="Homeodomain-like_sf"/>
</dbReference>
<dbReference type="PROSITE" id="PS51294">
    <property type="entry name" value="HTH_MYB"/>
    <property type="match status" value="2"/>
</dbReference>
<feature type="compositionally biased region" description="Basic and acidic residues" evidence="6">
    <location>
        <begin position="721"/>
        <end position="734"/>
    </location>
</feature>
<feature type="domain" description="HTH myb-type" evidence="8">
    <location>
        <begin position="399"/>
        <end position="450"/>
    </location>
</feature>
<sequence length="760" mass="88088">MSDVDDIKISHQQLLQEITTLLAASTERSDANALQLNLELQRRLEQVRRRILKLLEIVRGRYKRNEQTLIRRQNPRSHCVTANGVENVGKSGALLRGGTFRFKGNLYFRDNDGRSCPNNEDYERRCNTEMFPTDFDMRSKHVWTVLDKKGIVMGIKQQLLEYTSYQAAAAKKASNKMIDRKRKYIDLHAQTLASLLANVDSNFSIDWHQISTLDLEHRHSSYSCEAMWLVYLQPKLKRDDWTPEEDTALLDAAKANKLQNWQAIAAAVGQRSDYQCFVRMQTTMRFLLEPTSAMRWGYEDNERLRAVVQRNTVNGLTNWSQVVEHFPGRSRSTLIGRYIYVLHPSISHEPFTPSEDLMLFAAYEEYNGKFNCFPRTLFPNRSLAQLRTRYNNVLAQRNKTDPWSMEDDTKLMNFVTEHGTSQWVKCANHLGNHTRTSCRTRFLVIKRFLEQHPEATVSDIPRRKVKKNAPVTAENWVQRWQEWQADPESLVVNPVHKPKRKMRKSAINVKIMEPLRGIDSNIYEYFKYSYNLKLDAPPAPIPLPRNERNLYVVANALRYRPPANANPLVQSITLSKQLNRFYSKMLHQLPALEASESSTTPLLLPPNWSTMMGFRAMCILSVNWRNHSKIGSQLKLPVDYDESKSAVQLFRQRLRTLFYTTTLLSRLEPSSFEQLPSALMALPRPAVNYGSAMKSAPSPSSEHRKRNLKNHESFRNLSDSDSQKIAREQIEELSRMSQSHKSLESEFKDEPNVKQELSCE</sequence>
<reference evidence="9" key="1">
    <citation type="journal article" date="1997" name="Nucleic Acids Res.">
        <title>tRNAscan-SE: a program for improved detection of transfer RNA genes in genomic sequence.</title>
        <authorList>
            <person name="Lowe T.M."/>
            <person name="Eddy S.R."/>
        </authorList>
    </citation>
    <scope>NUCLEOTIDE SEQUENCE [LARGE SCALE GENOMIC DNA]</scope>
</reference>
<protein>
    <submittedName>
        <fullName evidence="10">snRNA-activating protein complex subunit 4</fullName>
    </submittedName>
</protein>
<dbReference type="Pfam" id="PF13921">
    <property type="entry name" value="Myb_DNA-bind_6"/>
    <property type="match status" value="1"/>
</dbReference>
<gene>
    <name evidence="10" type="primary">LOC108611998</name>
</gene>
<evidence type="ECO:0000256" key="6">
    <source>
        <dbReference type="SAM" id="MobiDB-lite"/>
    </source>
</evidence>
<evidence type="ECO:0000256" key="4">
    <source>
        <dbReference type="ARBA" id="ARBA00023163"/>
    </source>
</evidence>
<evidence type="ECO:0000256" key="3">
    <source>
        <dbReference type="ARBA" id="ARBA00023125"/>
    </source>
</evidence>
<dbReference type="InterPro" id="IPR017930">
    <property type="entry name" value="Myb_dom"/>
</dbReference>
<dbReference type="CDD" id="cd00167">
    <property type="entry name" value="SANT"/>
    <property type="match status" value="2"/>
</dbReference>
<keyword evidence="9" id="KW-1185">Reference proteome</keyword>
<name>A0ABM1NZH3_DROAR</name>
<comment type="subcellular location">
    <subcellularLocation>
        <location evidence="1">Nucleus</location>
    </subcellularLocation>
</comment>
<organism evidence="9 10">
    <name type="scientific">Drosophila arizonae</name>
    <name type="common">Fruit fly</name>
    <dbReference type="NCBI Taxonomy" id="7263"/>
    <lineage>
        <taxon>Eukaryota</taxon>
        <taxon>Metazoa</taxon>
        <taxon>Ecdysozoa</taxon>
        <taxon>Arthropoda</taxon>
        <taxon>Hexapoda</taxon>
        <taxon>Insecta</taxon>
        <taxon>Pterygota</taxon>
        <taxon>Neoptera</taxon>
        <taxon>Endopterygota</taxon>
        <taxon>Diptera</taxon>
        <taxon>Brachycera</taxon>
        <taxon>Muscomorpha</taxon>
        <taxon>Ephydroidea</taxon>
        <taxon>Drosophilidae</taxon>
        <taxon>Drosophila</taxon>
    </lineage>
</organism>
<keyword evidence="5" id="KW-0539">Nucleus</keyword>
<evidence type="ECO:0000256" key="1">
    <source>
        <dbReference type="ARBA" id="ARBA00004123"/>
    </source>
</evidence>
<keyword evidence="2" id="KW-0805">Transcription regulation</keyword>
<dbReference type="Proteomes" id="UP000694904">
    <property type="component" value="Chromosome 2"/>
</dbReference>
<dbReference type="Gene3D" id="1.10.10.60">
    <property type="entry name" value="Homeodomain-like"/>
    <property type="match status" value="4"/>
</dbReference>
<dbReference type="Pfam" id="PF00249">
    <property type="entry name" value="Myb_DNA-binding"/>
    <property type="match status" value="2"/>
</dbReference>
<evidence type="ECO:0000259" key="8">
    <source>
        <dbReference type="PROSITE" id="PS51294"/>
    </source>
</evidence>
<proteinExistence type="predicted"/>
<keyword evidence="3" id="KW-0238">DNA-binding</keyword>
<evidence type="ECO:0000256" key="5">
    <source>
        <dbReference type="ARBA" id="ARBA00023242"/>
    </source>
</evidence>
<feature type="domain" description="Myb-like" evidence="7">
    <location>
        <begin position="233"/>
        <end position="284"/>
    </location>
</feature>
<feature type="compositionally biased region" description="Basic and acidic residues" evidence="6">
    <location>
        <begin position="741"/>
        <end position="753"/>
    </location>
</feature>
<feature type="region of interest" description="Disordered" evidence="6">
    <location>
        <begin position="690"/>
        <end position="760"/>
    </location>
</feature>
<reference evidence="10" key="3">
    <citation type="submission" date="2025-08" db="UniProtKB">
        <authorList>
            <consortium name="RefSeq"/>
        </authorList>
    </citation>
    <scope>IDENTIFICATION</scope>
    <source>
        <tissue evidence="10">Whole organism</tissue>
    </source>
</reference>
<keyword evidence="4" id="KW-0804">Transcription</keyword>
<feature type="domain" description="HTH myb-type" evidence="8">
    <location>
        <begin position="233"/>
        <end position="288"/>
    </location>
</feature>
<evidence type="ECO:0000256" key="2">
    <source>
        <dbReference type="ARBA" id="ARBA00023015"/>
    </source>
</evidence>
<evidence type="ECO:0000313" key="10">
    <source>
        <dbReference type="RefSeq" id="XP_017860359.1"/>
    </source>
</evidence>
<evidence type="ECO:0000313" key="9">
    <source>
        <dbReference type="Proteomes" id="UP000694904"/>
    </source>
</evidence>
<dbReference type="PANTHER" id="PTHR46621">
    <property type="entry name" value="SNRNA-ACTIVATING PROTEIN COMPLEX SUBUNIT 4"/>
    <property type="match status" value="1"/>
</dbReference>
<dbReference type="PROSITE" id="PS50090">
    <property type="entry name" value="MYB_LIKE"/>
    <property type="match status" value="2"/>
</dbReference>
<reference evidence="9" key="2">
    <citation type="journal article" date="2016" name="G3 (Bethesda)">
        <title>Genome Evolution in Three Species of Cactophilic Drosophila.</title>
        <authorList>
            <person name="Sanchez-Flores A."/>
            <person name="Penazola F."/>
            <person name="Carpinteyro-Ponce J."/>
            <person name="Nazario-Yepiz N."/>
            <person name="Abreu-Goodger C."/>
            <person name="Machado C.A."/>
            <person name="Markow T.A."/>
        </authorList>
    </citation>
    <scope>NUCLEOTIDE SEQUENCE [LARGE SCALE GENOMIC DNA]</scope>
</reference>
<dbReference type="GeneID" id="108611998"/>
<dbReference type="RefSeq" id="XP_017860359.1">
    <property type="nucleotide sequence ID" value="XM_018004870.1"/>
</dbReference>
<accession>A0ABM1NZH3</accession>
<feature type="domain" description="Myb-like" evidence="7">
    <location>
        <begin position="395"/>
        <end position="442"/>
    </location>
</feature>